<dbReference type="EMBL" id="ALAO01000350">
    <property type="protein sequence ID" value="EKO37759.1"/>
    <property type="molecule type" value="Genomic_DNA"/>
</dbReference>
<name>K6G9I0_9BACT</name>
<keyword evidence="3 4" id="KW-0472">Membrane</keyword>
<gene>
    <name evidence="5" type="ORF">B193_3562</name>
</gene>
<dbReference type="Gene3D" id="1.10.3860.10">
    <property type="entry name" value="Sodium:dicarboxylate symporter"/>
    <property type="match status" value="1"/>
</dbReference>
<reference evidence="5 6" key="1">
    <citation type="submission" date="2012-07" db="EMBL/GenBank/DDBJ databases">
        <title>Draft genome sequence of Desulfovibrio magneticus str. Maddingley MBC34 obtained from a metagenomic sequence of a methanogenic enrichment isolated from coal-seam formation water in Victoria, Australia.</title>
        <authorList>
            <person name="Greenfield P."/>
            <person name="Hendry P."/>
            <person name="Li D."/>
            <person name="Rosewarne C.P."/>
            <person name="Tran-Dinh N."/>
            <person name="Elbourne L.D.H."/>
            <person name="Paulsen I.T."/>
            <person name="Midgley D.J."/>
        </authorList>
    </citation>
    <scope>NUCLEOTIDE SEQUENCE [LARGE SCALE GENOMIC DNA]</scope>
    <source>
        <strain evidence="6">Maddingley MBC34</strain>
    </source>
</reference>
<evidence type="ECO:0000256" key="2">
    <source>
        <dbReference type="ARBA" id="ARBA00022989"/>
    </source>
</evidence>
<evidence type="ECO:0000256" key="1">
    <source>
        <dbReference type="ARBA" id="ARBA00022692"/>
    </source>
</evidence>
<evidence type="ECO:0000256" key="3">
    <source>
        <dbReference type="ARBA" id="ARBA00023136"/>
    </source>
</evidence>
<dbReference type="GO" id="GO:0016020">
    <property type="term" value="C:membrane"/>
    <property type="evidence" value="ECO:0007669"/>
    <property type="project" value="InterPro"/>
</dbReference>
<comment type="caution">
    <text evidence="5">The sequence shown here is derived from an EMBL/GenBank/DDBJ whole genome shotgun (WGS) entry which is preliminary data.</text>
</comment>
<evidence type="ECO:0000256" key="4">
    <source>
        <dbReference type="SAM" id="Phobius"/>
    </source>
</evidence>
<dbReference type="SUPFAM" id="SSF118215">
    <property type="entry name" value="Proton glutamate symport protein"/>
    <property type="match status" value="1"/>
</dbReference>
<dbReference type="InterPro" id="IPR036458">
    <property type="entry name" value="Na:dicarbo_symporter_sf"/>
</dbReference>
<proteinExistence type="predicted"/>
<feature type="non-terminal residue" evidence="5">
    <location>
        <position position="67"/>
    </location>
</feature>
<dbReference type="AlphaFoldDB" id="K6G9I0"/>
<protein>
    <submittedName>
        <fullName evidence="5">Na+/H+ dicarboxylate symporter</fullName>
    </submittedName>
</protein>
<keyword evidence="1 4" id="KW-0812">Transmembrane</keyword>
<dbReference type="GO" id="GO:0015293">
    <property type="term" value="F:symporter activity"/>
    <property type="evidence" value="ECO:0007669"/>
    <property type="project" value="InterPro"/>
</dbReference>
<sequence length="67" mass="6769">MASLGAASAGGACPGGPRPLYASLYFWVVAGIVAGIVLGLVPATKGLAMEMQPFGTAFIRMVKMIIA</sequence>
<dbReference type="Proteomes" id="UP000006272">
    <property type="component" value="Unassembled WGS sequence"/>
</dbReference>
<accession>K6G9I0</accession>
<feature type="transmembrane region" description="Helical" evidence="4">
    <location>
        <begin position="24"/>
        <end position="43"/>
    </location>
</feature>
<organism evidence="5 6">
    <name type="scientific">Solidesulfovibrio magneticus str. Maddingley MBC34</name>
    <dbReference type="NCBI Taxonomy" id="1206767"/>
    <lineage>
        <taxon>Bacteria</taxon>
        <taxon>Pseudomonadati</taxon>
        <taxon>Thermodesulfobacteriota</taxon>
        <taxon>Desulfovibrionia</taxon>
        <taxon>Desulfovibrionales</taxon>
        <taxon>Desulfovibrionaceae</taxon>
        <taxon>Solidesulfovibrio</taxon>
    </lineage>
</organism>
<keyword evidence="2 4" id="KW-1133">Transmembrane helix</keyword>
<evidence type="ECO:0000313" key="6">
    <source>
        <dbReference type="Proteomes" id="UP000006272"/>
    </source>
</evidence>
<evidence type="ECO:0000313" key="5">
    <source>
        <dbReference type="EMBL" id="EKO37759.1"/>
    </source>
</evidence>